<evidence type="ECO:0000313" key="14">
    <source>
        <dbReference type="EMBL" id="MDR6942287.1"/>
    </source>
</evidence>
<feature type="signal peptide" evidence="12">
    <location>
        <begin position="1"/>
        <end position="19"/>
    </location>
</feature>
<name>A0ABU1TAB2_9SPHI</name>
<accession>A0ABU1TAB2</accession>
<feature type="chain" id="PRO_5045134999" description="thioredoxin-dependent peroxiredoxin" evidence="12">
    <location>
        <begin position="20"/>
        <end position="192"/>
    </location>
</feature>
<evidence type="ECO:0000256" key="4">
    <source>
        <dbReference type="ARBA" id="ARBA00022862"/>
    </source>
</evidence>
<keyword evidence="5" id="KW-0560">Oxidoreductase</keyword>
<evidence type="ECO:0000256" key="12">
    <source>
        <dbReference type="SAM" id="SignalP"/>
    </source>
</evidence>
<dbReference type="InterPro" id="IPR050924">
    <property type="entry name" value="Peroxiredoxin_BCP/PrxQ"/>
</dbReference>
<keyword evidence="4" id="KW-0049">Antioxidant</keyword>
<comment type="function">
    <text evidence="1">Thiol-specific peroxidase that catalyzes the reduction of hydrogen peroxide and organic hydroperoxides to water and alcohols, respectively. Plays a role in cell protection against oxidative stress by detoxifying peroxides and as sensor of hydrogen peroxide-mediated signaling events.</text>
</comment>
<keyword evidence="3" id="KW-0575">Peroxidase</keyword>
<comment type="catalytic activity">
    <reaction evidence="11">
        <text>a hydroperoxide + [thioredoxin]-dithiol = an alcohol + [thioredoxin]-disulfide + H2O</text>
        <dbReference type="Rhea" id="RHEA:62620"/>
        <dbReference type="Rhea" id="RHEA-COMP:10698"/>
        <dbReference type="Rhea" id="RHEA-COMP:10700"/>
        <dbReference type="ChEBI" id="CHEBI:15377"/>
        <dbReference type="ChEBI" id="CHEBI:29950"/>
        <dbReference type="ChEBI" id="CHEBI:30879"/>
        <dbReference type="ChEBI" id="CHEBI:35924"/>
        <dbReference type="ChEBI" id="CHEBI:50058"/>
        <dbReference type="EC" id="1.11.1.24"/>
    </reaction>
</comment>
<evidence type="ECO:0000256" key="10">
    <source>
        <dbReference type="ARBA" id="ARBA00042639"/>
    </source>
</evidence>
<organism evidence="14 15">
    <name type="scientific">Mucilaginibacter pocheonensis</name>
    <dbReference type="NCBI Taxonomy" id="398050"/>
    <lineage>
        <taxon>Bacteria</taxon>
        <taxon>Pseudomonadati</taxon>
        <taxon>Bacteroidota</taxon>
        <taxon>Sphingobacteriia</taxon>
        <taxon>Sphingobacteriales</taxon>
        <taxon>Sphingobacteriaceae</taxon>
        <taxon>Mucilaginibacter</taxon>
    </lineage>
</organism>
<dbReference type="Gene3D" id="3.40.30.10">
    <property type="entry name" value="Glutaredoxin"/>
    <property type="match status" value="1"/>
</dbReference>
<dbReference type="RefSeq" id="WP_310095316.1">
    <property type="nucleotide sequence ID" value="NZ_JAVDUU010000002.1"/>
</dbReference>
<comment type="caution">
    <text evidence="14">The sequence shown here is derived from an EMBL/GenBank/DDBJ whole genome shotgun (WGS) entry which is preliminary data.</text>
</comment>
<proteinExistence type="inferred from homology"/>
<evidence type="ECO:0000256" key="1">
    <source>
        <dbReference type="ARBA" id="ARBA00003330"/>
    </source>
</evidence>
<comment type="similarity">
    <text evidence="9">Belongs to the peroxiredoxin family. BCP/PrxQ subfamily.</text>
</comment>
<protein>
    <recommendedName>
        <fullName evidence="2">thioredoxin-dependent peroxiredoxin</fullName>
        <ecNumber evidence="2">1.11.1.24</ecNumber>
    </recommendedName>
    <alternativeName>
        <fullName evidence="8">Thioredoxin peroxidase</fullName>
    </alternativeName>
    <alternativeName>
        <fullName evidence="10">Thioredoxin-dependent peroxiredoxin Bcp</fullName>
    </alternativeName>
</protein>
<dbReference type="InterPro" id="IPR000866">
    <property type="entry name" value="AhpC/TSA"/>
</dbReference>
<evidence type="ECO:0000256" key="5">
    <source>
        <dbReference type="ARBA" id="ARBA00023002"/>
    </source>
</evidence>
<reference evidence="14 15" key="1">
    <citation type="submission" date="2023-07" db="EMBL/GenBank/DDBJ databases">
        <title>Sorghum-associated microbial communities from plants grown in Nebraska, USA.</title>
        <authorList>
            <person name="Schachtman D."/>
        </authorList>
    </citation>
    <scope>NUCLEOTIDE SEQUENCE [LARGE SCALE GENOMIC DNA]</scope>
    <source>
        <strain evidence="14 15">3262</strain>
    </source>
</reference>
<keyword evidence="15" id="KW-1185">Reference proteome</keyword>
<dbReference type="InterPro" id="IPR036249">
    <property type="entry name" value="Thioredoxin-like_sf"/>
</dbReference>
<keyword evidence="7" id="KW-0676">Redox-active center</keyword>
<dbReference type="PROSITE" id="PS51352">
    <property type="entry name" value="THIOREDOXIN_2"/>
    <property type="match status" value="1"/>
</dbReference>
<evidence type="ECO:0000256" key="2">
    <source>
        <dbReference type="ARBA" id="ARBA00013017"/>
    </source>
</evidence>
<evidence type="ECO:0000256" key="11">
    <source>
        <dbReference type="ARBA" id="ARBA00049091"/>
    </source>
</evidence>
<dbReference type="Pfam" id="PF00578">
    <property type="entry name" value="AhpC-TSA"/>
    <property type="match status" value="1"/>
</dbReference>
<dbReference type="SUPFAM" id="SSF52833">
    <property type="entry name" value="Thioredoxin-like"/>
    <property type="match status" value="1"/>
</dbReference>
<keyword evidence="12" id="KW-0732">Signal</keyword>
<gene>
    <name evidence="14" type="ORF">J2W55_002129</name>
</gene>
<dbReference type="Proteomes" id="UP001247620">
    <property type="component" value="Unassembled WGS sequence"/>
</dbReference>
<evidence type="ECO:0000256" key="9">
    <source>
        <dbReference type="ARBA" id="ARBA00038489"/>
    </source>
</evidence>
<dbReference type="InterPro" id="IPR013766">
    <property type="entry name" value="Thioredoxin_domain"/>
</dbReference>
<dbReference type="EMBL" id="JAVDUU010000002">
    <property type="protein sequence ID" value="MDR6942287.1"/>
    <property type="molecule type" value="Genomic_DNA"/>
</dbReference>
<dbReference type="PANTHER" id="PTHR42801:SF7">
    <property type="entry name" value="SLL1159 PROTEIN"/>
    <property type="match status" value="1"/>
</dbReference>
<evidence type="ECO:0000313" key="15">
    <source>
        <dbReference type="Proteomes" id="UP001247620"/>
    </source>
</evidence>
<evidence type="ECO:0000256" key="8">
    <source>
        <dbReference type="ARBA" id="ARBA00032824"/>
    </source>
</evidence>
<keyword evidence="6" id="KW-1015">Disulfide bond</keyword>
<evidence type="ECO:0000256" key="6">
    <source>
        <dbReference type="ARBA" id="ARBA00023157"/>
    </source>
</evidence>
<dbReference type="CDD" id="cd02970">
    <property type="entry name" value="PRX_like2"/>
    <property type="match status" value="1"/>
</dbReference>
<dbReference type="EC" id="1.11.1.24" evidence="2"/>
<dbReference type="PANTHER" id="PTHR42801">
    <property type="entry name" value="THIOREDOXIN-DEPENDENT PEROXIDE REDUCTASE"/>
    <property type="match status" value="1"/>
</dbReference>
<evidence type="ECO:0000256" key="3">
    <source>
        <dbReference type="ARBA" id="ARBA00022559"/>
    </source>
</evidence>
<sequence length="192" mass="21622">MKKYLLIVVIALACLPVFAQTGLTKGDSAPIFNAKDNVGKIIDLKALLKSHKSVVLFFYRGEWCPYCNKHIQQLQDSLQLLSNKGAYVIAVTPETNEGINKTIQKTHASFSIIQDKGYQIMKDYKVNYVLDDATVAKYKTYGLDLNKSNGNTDHILPVPATYIINQMGKITFVHFNKDYTKRATVNDMLQVL</sequence>
<evidence type="ECO:0000256" key="7">
    <source>
        <dbReference type="ARBA" id="ARBA00023284"/>
    </source>
</evidence>
<evidence type="ECO:0000259" key="13">
    <source>
        <dbReference type="PROSITE" id="PS51352"/>
    </source>
</evidence>
<feature type="domain" description="Thioredoxin" evidence="13">
    <location>
        <begin position="23"/>
        <end position="192"/>
    </location>
</feature>